<evidence type="ECO:0000259" key="2">
    <source>
        <dbReference type="PROSITE" id="PS50802"/>
    </source>
</evidence>
<organism evidence="3 4">
    <name type="scientific">Crotalaria pallida</name>
    <name type="common">Smooth rattlebox</name>
    <name type="synonym">Crotalaria striata</name>
    <dbReference type="NCBI Taxonomy" id="3830"/>
    <lineage>
        <taxon>Eukaryota</taxon>
        <taxon>Viridiplantae</taxon>
        <taxon>Streptophyta</taxon>
        <taxon>Embryophyta</taxon>
        <taxon>Tracheophyta</taxon>
        <taxon>Spermatophyta</taxon>
        <taxon>Magnoliopsida</taxon>
        <taxon>eudicotyledons</taxon>
        <taxon>Gunneridae</taxon>
        <taxon>Pentapetalae</taxon>
        <taxon>rosids</taxon>
        <taxon>fabids</taxon>
        <taxon>Fabales</taxon>
        <taxon>Fabaceae</taxon>
        <taxon>Papilionoideae</taxon>
        <taxon>50 kb inversion clade</taxon>
        <taxon>genistoids sensu lato</taxon>
        <taxon>core genistoids</taxon>
        <taxon>Crotalarieae</taxon>
        <taxon>Crotalaria</taxon>
    </lineage>
</organism>
<evidence type="ECO:0000313" key="4">
    <source>
        <dbReference type="Proteomes" id="UP001372338"/>
    </source>
</evidence>
<dbReference type="Gene3D" id="6.10.20.180">
    <property type="match status" value="1"/>
</dbReference>
<dbReference type="GO" id="GO:0061578">
    <property type="term" value="F:K63-linked deubiquitinase activity"/>
    <property type="evidence" value="ECO:0007669"/>
    <property type="project" value="TreeGrafter"/>
</dbReference>
<dbReference type="AlphaFoldDB" id="A0AAN9EGR2"/>
<sequence length="121" mass="14301">MLKVLGPFDMYVGGGEHAVLHLLYARFWHKGSEQQFEIDIKREKGYEVKRILGDGNCLFRAVADQVYGGSELYDLVRQKCIDYMFGCVEDYYTAHYQTPRQMMCLWDKLQRQTRPQCCNMR</sequence>
<dbReference type="Gene3D" id="3.40.50.620">
    <property type="entry name" value="HUPs"/>
    <property type="match status" value="1"/>
</dbReference>
<evidence type="ECO:0000313" key="3">
    <source>
        <dbReference type="EMBL" id="KAK7256948.1"/>
    </source>
</evidence>
<accession>A0AAN9EGR2</accession>
<dbReference type="InterPro" id="IPR038765">
    <property type="entry name" value="Papain-like_cys_pep_sf"/>
</dbReference>
<dbReference type="SUPFAM" id="SSF54001">
    <property type="entry name" value="Cysteine proteinases"/>
    <property type="match status" value="1"/>
</dbReference>
<proteinExistence type="inferred from homology"/>
<dbReference type="PANTHER" id="PTHR12419">
    <property type="entry name" value="OTU DOMAIN CONTAINING PROTEIN"/>
    <property type="match status" value="1"/>
</dbReference>
<keyword evidence="4" id="KW-1185">Reference proteome</keyword>
<dbReference type="GO" id="GO:0004843">
    <property type="term" value="F:cysteine-type deubiquitinase activity"/>
    <property type="evidence" value="ECO:0007669"/>
    <property type="project" value="TreeGrafter"/>
</dbReference>
<dbReference type="InterPro" id="IPR050704">
    <property type="entry name" value="Peptidase_C85-like"/>
</dbReference>
<comment type="similarity">
    <text evidence="1">Belongs to the peptidase C85 family.</text>
</comment>
<dbReference type="PANTHER" id="PTHR12419:SF116">
    <property type="entry name" value="OTU DOMAIN-CONTAINING PROTEIN"/>
    <property type="match status" value="1"/>
</dbReference>
<gene>
    <name evidence="3" type="ORF">RIF29_30565</name>
</gene>
<reference evidence="3 4" key="1">
    <citation type="submission" date="2024-01" db="EMBL/GenBank/DDBJ databases">
        <title>The genomes of 5 underutilized Papilionoideae crops provide insights into root nodulation and disease resistanc.</title>
        <authorList>
            <person name="Yuan L."/>
        </authorList>
    </citation>
    <scope>NUCLEOTIDE SEQUENCE [LARGE SCALE GENOMIC DNA]</scope>
    <source>
        <strain evidence="3">ZHUSHIDOU_FW_LH</strain>
        <tissue evidence="3">Leaf</tissue>
    </source>
</reference>
<name>A0AAN9EGR2_CROPI</name>
<comment type="caution">
    <text evidence="3">The sequence shown here is derived from an EMBL/GenBank/DDBJ whole genome shotgun (WGS) entry which is preliminary data.</text>
</comment>
<feature type="domain" description="OTU" evidence="2">
    <location>
        <begin position="46"/>
        <end position="121"/>
    </location>
</feature>
<dbReference type="PROSITE" id="PS50802">
    <property type="entry name" value="OTU"/>
    <property type="match status" value="1"/>
</dbReference>
<dbReference type="InterPro" id="IPR003323">
    <property type="entry name" value="OTU_dom"/>
</dbReference>
<protein>
    <recommendedName>
        <fullName evidence="2">OTU domain-containing protein</fullName>
    </recommendedName>
</protein>
<dbReference type="InterPro" id="IPR014729">
    <property type="entry name" value="Rossmann-like_a/b/a_fold"/>
</dbReference>
<dbReference type="Proteomes" id="UP001372338">
    <property type="component" value="Unassembled WGS sequence"/>
</dbReference>
<dbReference type="EMBL" id="JAYWIO010000006">
    <property type="protein sequence ID" value="KAK7256948.1"/>
    <property type="molecule type" value="Genomic_DNA"/>
</dbReference>
<dbReference type="GO" id="GO:0016579">
    <property type="term" value="P:protein deubiquitination"/>
    <property type="evidence" value="ECO:0007669"/>
    <property type="project" value="TreeGrafter"/>
</dbReference>
<evidence type="ECO:0000256" key="1">
    <source>
        <dbReference type="ARBA" id="ARBA00010407"/>
    </source>
</evidence>